<dbReference type="PANTHER" id="PTHR46241">
    <property type="entry name" value="ARMADILLO REPEAT-CONTAINING PROTEIN 4 ARMC4"/>
    <property type="match status" value="1"/>
</dbReference>
<dbReference type="SUPFAM" id="SSF48371">
    <property type="entry name" value="ARM repeat"/>
    <property type="match status" value="2"/>
</dbReference>
<evidence type="ECO:0000256" key="1">
    <source>
        <dbReference type="PROSITE-ProRule" id="PRU00259"/>
    </source>
</evidence>
<evidence type="ECO:0000256" key="2">
    <source>
        <dbReference type="SAM" id="MobiDB-lite"/>
    </source>
</evidence>
<comment type="caution">
    <text evidence="3">The sequence shown here is derived from an EMBL/GenBank/DDBJ whole genome shotgun (WGS) entry which is preliminary data.</text>
</comment>
<dbReference type="SMART" id="SM00185">
    <property type="entry name" value="ARM"/>
    <property type="match status" value="9"/>
</dbReference>
<evidence type="ECO:0000313" key="3">
    <source>
        <dbReference type="EMBL" id="KAK9917268.1"/>
    </source>
</evidence>
<dbReference type="Gene3D" id="1.25.10.10">
    <property type="entry name" value="Leucine-rich Repeat Variant"/>
    <property type="match status" value="2"/>
</dbReference>
<feature type="region of interest" description="Disordered" evidence="2">
    <location>
        <begin position="467"/>
        <end position="490"/>
    </location>
</feature>
<feature type="compositionally biased region" description="Basic and acidic residues" evidence="2">
    <location>
        <begin position="665"/>
        <end position="682"/>
    </location>
</feature>
<dbReference type="InterPro" id="IPR000225">
    <property type="entry name" value="Armadillo"/>
</dbReference>
<proteinExistence type="predicted"/>
<gene>
    <name evidence="3" type="ORF">WJX75_002560</name>
</gene>
<dbReference type="Pfam" id="PF00514">
    <property type="entry name" value="Arm"/>
    <property type="match status" value="2"/>
</dbReference>
<name>A0ABR2YZJ4_9CHLO</name>
<feature type="repeat" description="ARM" evidence="1">
    <location>
        <begin position="359"/>
        <end position="402"/>
    </location>
</feature>
<feature type="repeat" description="ARM" evidence="1">
    <location>
        <begin position="141"/>
        <end position="184"/>
    </location>
</feature>
<sequence>MIEDGVVKDLVDQLLTGDKEQQASAATHIRDLCAEKEEYRPAFASAVTPLLGLLDSAVPPSPATLALTQTATQALGLLSECDTNRDSIRAAGGIENLVSLLKALNAATASDAARGLRSILLSVLLALAVDEPNRVVAYSAGVVPILVQLLGTKGDPATVEQAAKLIGRLAYNRTIKDSVRDAHGITALLKLLQPGQGARLDARLAETVAVSLTVLAVNNELNQDAIRDGYGIAPIVKILEGPKEAAVTSAAADLLRAVALNNDANKNAVREAWAVPQLVKLLGPEVDLVLVGKAVDCLRILTTGNEANKAALFSTPSALSSLVRLMDSRQPSVIIERSAAVVGNMSSTQDFFAAIREAGTMQRLVDLLEAGPNSRVTEIAAKTLANLAVHESNQTAIRLSGGIPPLMRLLTLKPTDQVLSAAEGALRRLQVSGAERNAILDTFRYVDGIAAQRSAAADADAAGRDAAAAEARARQQSAPASTSEKTESKPFTRYTVEEAIELLSSMGFRDTECIMTHGLNGGDILELTDQEMRDELKLSHLQAKKLRNVQAAFKLFNSMMRRPGKGDVTFLELQDWLMRYGRSAADVACIRDGLKDALGKGTMAVLSFRDFARSFSWFASTLQMMAAQEQGTPPDIARLASVGSMRSEASGLKEERPTDNGSSESHGDEAHGEANSDASKEA</sequence>
<dbReference type="EMBL" id="JALJOT010000002">
    <property type="protein sequence ID" value="KAK9917268.1"/>
    <property type="molecule type" value="Genomic_DNA"/>
</dbReference>
<protein>
    <recommendedName>
        <fullName evidence="5">ARM repeat-containing protein</fullName>
    </recommendedName>
</protein>
<dbReference type="PROSITE" id="PS50176">
    <property type="entry name" value="ARM_REPEAT"/>
    <property type="match status" value="3"/>
</dbReference>
<feature type="region of interest" description="Disordered" evidence="2">
    <location>
        <begin position="629"/>
        <end position="682"/>
    </location>
</feature>
<accession>A0ABR2YZJ4</accession>
<dbReference type="InterPro" id="IPR011989">
    <property type="entry name" value="ARM-like"/>
</dbReference>
<dbReference type="Proteomes" id="UP001491310">
    <property type="component" value="Unassembled WGS sequence"/>
</dbReference>
<evidence type="ECO:0000313" key="4">
    <source>
        <dbReference type="Proteomes" id="UP001491310"/>
    </source>
</evidence>
<dbReference type="InterPro" id="IPR016024">
    <property type="entry name" value="ARM-type_fold"/>
</dbReference>
<organism evidence="3 4">
    <name type="scientific">Coccomyxa subellipsoidea</name>
    <dbReference type="NCBI Taxonomy" id="248742"/>
    <lineage>
        <taxon>Eukaryota</taxon>
        <taxon>Viridiplantae</taxon>
        <taxon>Chlorophyta</taxon>
        <taxon>core chlorophytes</taxon>
        <taxon>Trebouxiophyceae</taxon>
        <taxon>Trebouxiophyceae incertae sedis</taxon>
        <taxon>Coccomyxaceae</taxon>
        <taxon>Coccomyxa</taxon>
    </lineage>
</organism>
<dbReference type="PANTHER" id="PTHR46241:SF1">
    <property type="entry name" value="OUTER DYNEIN ARM-DOCKING COMPLEX SUBUNIT 2"/>
    <property type="match status" value="1"/>
</dbReference>
<reference evidence="3 4" key="1">
    <citation type="journal article" date="2024" name="Nat. Commun.">
        <title>Phylogenomics reveals the evolutionary origins of lichenization in chlorophyte algae.</title>
        <authorList>
            <person name="Puginier C."/>
            <person name="Libourel C."/>
            <person name="Otte J."/>
            <person name="Skaloud P."/>
            <person name="Haon M."/>
            <person name="Grisel S."/>
            <person name="Petersen M."/>
            <person name="Berrin J.G."/>
            <person name="Delaux P.M."/>
            <person name="Dal Grande F."/>
            <person name="Keller J."/>
        </authorList>
    </citation>
    <scope>NUCLEOTIDE SEQUENCE [LARGE SCALE GENOMIC DNA]</scope>
    <source>
        <strain evidence="3 4">SAG 216-7</strain>
    </source>
</reference>
<keyword evidence="4" id="KW-1185">Reference proteome</keyword>
<feature type="compositionally biased region" description="Low complexity" evidence="2">
    <location>
        <begin position="467"/>
        <end position="481"/>
    </location>
</feature>
<evidence type="ECO:0008006" key="5">
    <source>
        <dbReference type="Google" id="ProtNLM"/>
    </source>
</evidence>
<feature type="repeat" description="ARM" evidence="1">
    <location>
        <begin position="401"/>
        <end position="440"/>
    </location>
</feature>